<dbReference type="EMBL" id="JAARXI010000006">
    <property type="protein sequence ID" value="MBC2117495.1"/>
    <property type="molecule type" value="Genomic_DNA"/>
</dbReference>
<dbReference type="Pfam" id="PF11236">
    <property type="entry name" value="DUF3037"/>
    <property type="match status" value="1"/>
</dbReference>
<comment type="caution">
    <text evidence="1">The sequence shown here is derived from an EMBL/GenBank/DDBJ whole genome shotgun (WGS) entry which is preliminary data.</text>
</comment>
<accession>A0A7X0YN43</accession>
<dbReference type="AlphaFoldDB" id="A0A7X0YN43"/>
<gene>
    <name evidence="1" type="ORF">HCB06_12770</name>
</gene>
<dbReference type="RefSeq" id="WP_185521499.1">
    <property type="nucleotide sequence ID" value="NZ_JAARXI010000006.1"/>
</dbReference>
<evidence type="ECO:0000313" key="1">
    <source>
        <dbReference type="EMBL" id="MBC2117495.1"/>
    </source>
</evidence>
<name>A0A7X0YN43_9LIST</name>
<evidence type="ECO:0000313" key="2">
    <source>
        <dbReference type="Proteomes" id="UP000529446"/>
    </source>
</evidence>
<reference evidence="1 2" key="1">
    <citation type="submission" date="2020-03" db="EMBL/GenBank/DDBJ databases">
        <title>Soil Listeria distribution.</title>
        <authorList>
            <person name="Liao J."/>
            <person name="Wiedmann M."/>
        </authorList>
    </citation>
    <scope>NUCLEOTIDE SEQUENCE [LARGE SCALE GENOMIC DNA]</scope>
    <source>
        <strain evidence="1 2">FSL L7-0360</strain>
    </source>
</reference>
<dbReference type="InterPro" id="IPR021398">
    <property type="entry name" value="DUF3037"/>
</dbReference>
<sequence>MIKIYYSIAQYIPSDFRDERINIGLAVHCPHYNYSHFYKTSKLSRVRQFDDEFDKDYLELIFESLEFQLNSNTIQDEGTELEFQHISNVDFLESVTMYYTNEIRFTPIKVLLSSQSDFQKDIDNLKDALLYYDKTKSERITQDQVRNLVARTLKDYKKTYSKASIKNDIGENIFDFTLEDLSRETYIKALTFDFQREHSKKPILDIKATMFDINNIKTNWNSAKIFFVVNNTTFEKSYEKDALNTIKSSNNDFHMQIKTISEFEYDIKNNTL</sequence>
<proteinExistence type="predicted"/>
<protein>
    <submittedName>
        <fullName evidence="1">DUF3037 domain-containing protein</fullName>
    </submittedName>
</protein>
<dbReference type="Proteomes" id="UP000529446">
    <property type="component" value="Unassembled WGS sequence"/>
</dbReference>
<organism evidence="1 2">
    <name type="scientific">Listeria booriae</name>
    <dbReference type="NCBI Taxonomy" id="1552123"/>
    <lineage>
        <taxon>Bacteria</taxon>
        <taxon>Bacillati</taxon>
        <taxon>Bacillota</taxon>
        <taxon>Bacilli</taxon>
        <taxon>Bacillales</taxon>
        <taxon>Listeriaceae</taxon>
        <taxon>Listeria</taxon>
    </lineage>
</organism>